<dbReference type="InterPro" id="IPR020559">
    <property type="entry name" value="PRibGlycinamide_synth_CS"/>
</dbReference>
<dbReference type="PROSITE" id="PS50975">
    <property type="entry name" value="ATP_GRASP"/>
    <property type="match status" value="1"/>
</dbReference>
<dbReference type="HAMAP" id="MF_00138">
    <property type="entry name" value="GARS"/>
    <property type="match status" value="1"/>
</dbReference>
<feature type="domain" description="ATP-grasp" evidence="16">
    <location>
        <begin position="107"/>
        <end position="313"/>
    </location>
</feature>
<keyword evidence="7 15" id="KW-0547">Nucleotide-binding</keyword>
<name>A0A4S3PLT7_9BACI</name>
<dbReference type="SUPFAM" id="SSF52440">
    <property type="entry name" value="PreATP-grasp domain"/>
    <property type="match status" value="1"/>
</dbReference>
<keyword evidence="10" id="KW-0464">Manganese</keyword>
<comment type="catalytic activity">
    <reaction evidence="14">
        <text>5-phospho-beta-D-ribosylamine + glycine + ATP = N(1)-(5-phospho-beta-D-ribosyl)glycinamide + ADP + phosphate + H(+)</text>
        <dbReference type="Rhea" id="RHEA:17453"/>
        <dbReference type="ChEBI" id="CHEBI:15378"/>
        <dbReference type="ChEBI" id="CHEBI:30616"/>
        <dbReference type="ChEBI" id="CHEBI:43474"/>
        <dbReference type="ChEBI" id="CHEBI:57305"/>
        <dbReference type="ChEBI" id="CHEBI:58681"/>
        <dbReference type="ChEBI" id="CHEBI:143788"/>
        <dbReference type="ChEBI" id="CHEBI:456216"/>
        <dbReference type="EC" id="6.3.4.13"/>
    </reaction>
</comment>
<protein>
    <recommendedName>
        <fullName evidence="4 14">Phosphoribosylamine--glycine ligase</fullName>
        <ecNumber evidence="4 14">6.3.4.13</ecNumber>
    </recommendedName>
    <alternativeName>
        <fullName evidence="14">GARS</fullName>
    </alternativeName>
    <alternativeName>
        <fullName evidence="12 14">Glycinamide ribonucleotide synthetase</fullName>
    </alternativeName>
    <alternativeName>
        <fullName evidence="13 14">Phosphoribosylglycinamide synthetase</fullName>
    </alternativeName>
</protein>
<evidence type="ECO:0000256" key="15">
    <source>
        <dbReference type="PROSITE-ProRule" id="PRU00409"/>
    </source>
</evidence>
<keyword evidence="6" id="KW-0479">Metal-binding</keyword>
<evidence type="ECO:0000256" key="9">
    <source>
        <dbReference type="ARBA" id="ARBA00022840"/>
    </source>
</evidence>
<dbReference type="GO" id="GO:0006189">
    <property type="term" value="P:'de novo' IMP biosynthetic process"/>
    <property type="evidence" value="ECO:0007669"/>
    <property type="project" value="UniProtKB-UniRule"/>
</dbReference>
<dbReference type="Gene3D" id="3.90.600.10">
    <property type="entry name" value="Phosphoribosylglycinamide synthetase, C-terminal domain"/>
    <property type="match status" value="1"/>
</dbReference>
<evidence type="ECO:0000256" key="5">
    <source>
        <dbReference type="ARBA" id="ARBA00022598"/>
    </source>
</evidence>
<dbReference type="InterPro" id="IPR011761">
    <property type="entry name" value="ATP-grasp"/>
</dbReference>
<dbReference type="InterPro" id="IPR020562">
    <property type="entry name" value="PRibGlycinamide_synth_N"/>
</dbReference>
<evidence type="ECO:0000256" key="14">
    <source>
        <dbReference type="HAMAP-Rule" id="MF_00138"/>
    </source>
</evidence>
<dbReference type="OrthoDB" id="9807240at2"/>
<evidence type="ECO:0000256" key="7">
    <source>
        <dbReference type="ARBA" id="ARBA00022741"/>
    </source>
</evidence>
<dbReference type="InterPro" id="IPR020560">
    <property type="entry name" value="PRibGlycinamide_synth_C-dom"/>
</dbReference>
<dbReference type="PROSITE" id="PS00184">
    <property type="entry name" value="GARS"/>
    <property type="match status" value="1"/>
</dbReference>
<organism evidence="17 18">
    <name type="scientific">Bacillus timonensis</name>
    <dbReference type="NCBI Taxonomy" id="1033734"/>
    <lineage>
        <taxon>Bacteria</taxon>
        <taxon>Bacillati</taxon>
        <taxon>Bacillota</taxon>
        <taxon>Bacilli</taxon>
        <taxon>Bacillales</taxon>
        <taxon>Bacillaceae</taxon>
        <taxon>Bacillus</taxon>
    </lineage>
</organism>
<dbReference type="SUPFAM" id="SSF56059">
    <property type="entry name" value="Glutathione synthetase ATP-binding domain-like"/>
    <property type="match status" value="1"/>
</dbReference>
<accession>A0A4S3PLT7</accession>
<dbReference type="InterPro" id="IPR020561">
    <property type="entry name" value="PRibGlycinamid_synth_ATP-grasp"/>
</dbReference>
<sequence>MKVLIVGRGGREHTLVWKVAQSPKVDTVFVAPGNPGMEDIATLVNIDENDFDRLIQFVKQEQVDLTLVGPEVPLINGIVNRFQAEGLAIFGPTKEAALLEGSKSFAKEIMKKYKIPTAEYETFTSYEDAKQYIQEKGAPIVIKADGLAAGKGVTVALTLDEALSSVYDMLEANKFGEASAQVVIEEFLEGEEFSLMAFVDGKKAYPMVISQDHKRAFDNDEGPNTGGMGAYSPVPQISEKVVQTAIETIINPTVKAMETEGRRFTGVLYAGLILTVNGPKVIEYNARFGDPETQVVLPRLDSDFIEVIEGLLDQREITLEWSNQATLGVVLASKGYPENYEKGAIIEGLNNLDEKITVFHAGTDKVNDQFVTNGGRVLTVVASGESLEDAQNIVYQDAGKIQCSNLFYRKDIGNKALAYSAMSDAKAQFA</sequence>
<dbReference type="STRING" id="1033734.GCA_000285535_03394"/>
<dbReference type="SMART" id="SM01210">
    <property type="entry name" value="GARS_C"/>
    <property type="match status" value="1"/>
</dbReference>
<dbReference type="InterPro" id="IPR016185">
    <property type="entry name" value="PreATP-grasp_dom_sf"/>
</dbReference>
<dbReference type="Gene3D" id="3.40.50.20">
    <property type="match status" value="1"/>
</dbReference>
<evidence type="ECO:0000313" key="18">
    <source>
        <dbReference type="Proteomes" id="UP000306477"/>
    </source>
</evidence>
<evidence type="ECO:0000256" key="10">
    <source>
        <dbReference type="ARBA" id="ARBA00023211"/>
    </source>
</evidence>
<dbReference type="GO" id="GO:0005524">
    <property type="term" value="F:ATP binding"/>
    <property type="evidence" value="ECO:0007669"/>
    <property type="project" value="UniProtKB-UniRule"/>
</dbReference>
<proteinExistence type="inferred from homology"/>
<dbReference type="InterPro" id="IPR013815">
    <property type="entry name" value="ATP_grasp_subdomain_1"/>
</dbReference>
<dbReference type="InterPro" id="IPR000115">
    <property type="entry name" value="PRibGlycinamide_synth"/>
</dbReference>
<dbReference type="Pfam" id="PF01071">
    <property type="entry name" value="GARS_A"/>
    <property type="match status" value="1"/>
</dbReference>
<evidence type="ECO:0000256" key="1">
    <source>
        <dbReference type="ARBA" id="ARBA00001936"/>
    </source>
</evidence>
<dbReference type="EMBL" id="SLUB01000046">
    <property type="protein sequence ID" value="THE10477.1"/>
    <property type="molecule type" value="Genomic_DNA"/>
</dbReference>
<keyword evidence="18" id="KW-1185">Reference proteome</keyword>
<evidence type="ECO:0000256" key="3">
    <source>
        <dbReference type="ARBA" id="ARBA00005174"/>
    </source>
</evidence>
<keyword evidence="8 14" id="KW-0658">Purine biosynthesis</keyword>
<dbReference type="SMART" id="SM01209">
    <property type="entry name" value="GARS_A"/>
    <property type="match status" value="1"/>
</dbReference>
<dbReference type="GO" id="GO:0009113">
    <property type="term" value="P:purine nucleobase biosynthetic process"/>
    <property type="evidence" value="ECO:0007669"/>
    <property type="project" value="InterPro"/>
</dbReference>
<dbReference type="Pfam" id="PF02844">
    <property type="entry name" value="GARS_N"/>
    <property type="match status" value="1"/>
</dbReference>
<dbReference type="NCBIfam" id="TIGR00877">
    <property type="entry name" value="purD"/>
    <property type="match status" value="1"/>
</dbReference>
<dbReference type="UniPathway" id="UPA00074">
    <property type="reaction ID" value="UER00125"/>
</dbReference>
<evidence type="ECO:0000313" key="17">
    <source>
        <dbReference type="EMBL" id="THE10477.1"/>
    </source>
</evidence>
<dbReference type="Gene3D" id="3.30.470.20">
    <property type="entry name" value="ATP-grasp fold, B domain"/>
    <property type="match status" value="1"/>
</dbReference>
<dbReference type="GO" id="GO:0046872">
    <property type="term" value="F:metal ion binding"/>
    <property type="evidence" value="ECO:0007669"/>
    <property type="project" value="UniProtKB-KW"/>
</dbReference>
<reference evidence="17 18" key="1">
    <citation type="journal article" date="2019" name="Indoor Air">
        <title>Impacts of indoor surface finishes on bacterial viability.</title>
        <authorList>
            <person name="Hu J."/>
            <person name="Maamar S.B."/>
            <person name="Glawe A.J."/>
            <person name="Gottel N."/>
            <person name="Gilbert J.A."/>
            <person name="Hartmann E.M."/>
        </authorList>
    </citation>
    <scope>NUCLEOTIDE SEQUENCE [LARGE SCALE GENOMIC DNA]</scope>
    <source>
        <strain evidence="17 18">AF060A6</strain>
    </source>
</reference>
<comment type="similarity">
    <text evidence="11 14">Belongs to the GARS family.</text>
</comment>
<dbReference type="InterPro" id="IPR037123">
    <property type="entry name" value="PRibGlycinamide_synth_C_sf"/>
</dbReference>
<dbReference type="RefSeq" id="WP_136381082.1">
    <property type="nucleotide sequence ID" value="NZ_SLUB01000046.1"/>
</dbReference>
<comment type="cofactor">
    <cofactor evidence="2">
        <name>Mg(2+)</name>
        <dbReference type="ChEBI" id="CHEBI:18420"/>
    </cofactor>
</comment>
<dbReference type="AlphaFoldDB" id="A0A4S3PLT7"/>
<dbReference type="FunFam" id="3.30.470.20:FF:000018">
    <property type="entry name" value="Trifunctional purine biosynthetic protein adenosine-3"/>
    <property type="match status" value="1"/>
</dbReference>
<dbReference type="PANTHER" id="PTHR43472:SF1">
    <property type="entry name" value="PHOSPHORIBOSYLAMINE--GLYCINE LIGASE, CHLOROPLASTIC"/>
    <property type="match status" value="1"/>
</dbReference>
<comment type="cofactor">
    <cofactor evidence="1">
        <name>Mn(2+)</name>
        <dbReference type="ChEBI" id="CHEBI:29035"/>
    </cofactor>
</comment>
<dbReference type="Proteomes" id="UP000306477">
    <property type="component" value="Unassembled WGS sequence"/>
</dbReference>
<dbReference type="InterPro" id="IPR011054">
    <property type="entry name" value="Rudment_hybrid_motif"/>
</dbReference>
<evidence type="ECO:0000256" key="4">
    <source>
        <dbReference type="ARBA" id="ARBA00013255"/>
    </source>
</evidence>
<dbReference type="SUPFAM" id="SSF51246">
    <property type="entry name" value="Rudiment single hybrid motif"/>
    <property type="match status" value="1"/>
</dbReference>
<dbReference type="FunFam" id="3.40.50.20:FF:000006">
    <property type="entry name" value="Phosphoribosylamine--glycine ligase, chloroplastic"/>
    <property type="match status" value="1"/>
</dbReference>
<keyword evidence="9 15" id="KW-0067">ATP-binding</keyword>
<comment type="pathway">
    <text evidence="3 14">Purine metabolism; IMP biosynthesis via de novo pathway; N(1)-(5-phospho-D-ribosyl)glycinamide from 5-phospho-alpha-D-ribose 1-diphosphate: step 2/2.</text>
</comment>
<evidence type="ECO:0000256" key="12">
    <source>
        <dbReference type="ARBA" id="ARBA00042242"/>
    </source>
</evidence>
<dbReference type="PANTHER" id="PTHR43472">
    <property type="entry name" value="PHOSPHORIBOSYLAMINE--GLYCINE LIGASE"/>
    <property type="match status" value="1"/>
</dbReference>
<dbReference type="FunFam" id="3.90.600.10:FF:000001">
    <property type="entry name" value="Trifunctional purine biosynthetic protein adenosine-3"/>
    <property type="match status" value="1"/>
</dbReference>
<evidence type="ECO:0000256" key="6">
    <source>
        <dbReference type="ARBA" id="ARBA00022723"/>
    </source>
</evidence>
<evidence type="ECO:0000259" key="16">
    <source>
        <dbReference type="PROSITE" id="PS50975"/>
    </source>
</evidence>
<evidence type="ECO:0000256" key="8">
    <source>
        <dbReference type="ARBA" id="ARBA00022755"/>
    </source>
</evidence>
<evidence type="ECO:0000256" key="11">
    <source>
        <dbReference type="ARBA" id="ARBA00038345"/>
    </source>
</evidence>
<dbReference type="Gene3D" id="3.30.1490.20">
    <property type="entry name" value="ATP-grasp fold, A domain"/>
    <property type="match status" value="1"/>
</dbReference>
<dbReference type="FunFam" id="3.30.1490.20:FF:000006">
    <property type="entry name" value="phosphoribosylamine--glycine ligase, chloroplastic-like"/>
    <property type="match status" value="1"/>
</dbReference>
<dbReference type="EC" id="6.3.4.13" evidence="4 14"/>
<evidence type="ECO:0000256" key="13">
    <source>
        <dbReference type="ARBA" id="ARBA00042864"/>
    </source>
</evidence>
<gene>
    <name evidence="14 17" type="primary">purD</name>
    <name evidence="17" type="ORF">E1I69_18695</name>
</gene>
<dbReference type="GO" id="GO:0004637">
    <property type="term" value="F:phosphoribosylamine-glycine ligase activity"/>
    <property type="evidence" value="ECO:0007669"/>
    <property type="project" value="UniProtKB-UniRule"/>
</dbReference>
<evidence type="ECO:0000256" key="2">
    <source>
        <dbReference type="ARBA" id="ARBA00001946"/>
    </source>
</evidence>
<keyword evidence="5 14" id="KW-0436">Ligase</keyword>
<dbReference type="Pfam" id="PF02843">
    <property type="entry name" value="GARS_C"/>
    <property type="match status" value="1"/>
</dbReference>
<comment type="caution">
    <text evidence="17">The sequence shown here is derived from an EMBL/GenBank/DDBJ whole genome shotgun (WGS) entry which is preliminary data.</text>
</comment>